<evidence type="ECO:0008006" key="5">
    <source>
        <dbReference type="Google" id="ProtNLM"/>
    </source>
</evidence>
<evidence type="ECO:0000313" key="3">
    <source>
        <dbReference type="EMBL" id="CAE7241475.1"/>
    </source>
</evidence>
<dbReference type="InterPro" id="IPR036259">
    <property type="entry name" value="MFS_trans_sf"/>
</dbReference>
<feature type="transmembrane region" description="Helical" evidence="1">
    <location>
        <begin position="146"/>
        <end position="171"/>
    </location>
</feature>
<evidence type="ECO:0000256" key="2">
    <source>
        <dbReference type="SAM" id="SignalP"/>
    </source>
</evidence>
<feature type="chain" id="PRO_5032557475" description="Major facilitator superfamily (MFS) profile domain-containing protein" evidence="2">
    <location>
        <begin position="20"/>
        <end position="531"/>
    </location>
</feature>
<keyword evidence="1" id="KW-0472">Membrane</keyword>
<accession>A0A812L5H8</accession>
<feature type="transmembrane region" description="Helical" evidence="1">
    <location>
        <begin position="183"/>
        <end position="206"/>
    </location>
</feature>
<feature type="transmembrane region" description="Helical" evidence="1">
    <location>
        <begin position="388"/>
        <end position="409"/>
    </location>
</feature>
<sequence length="531" mass="56348">MASCLALLLPLGLAAIATTTGTAPSSTSAAKLLTSMTANDPECVHGAQQDHVLHMLQLETGRISSKQTQIQLNTLAVDAIVPCIPAVILALLGTAALFLVYKFVVDASPVPYTMALGVYSNFQDNFLFTLVLVRSQRLADDFHANLFVSGCLVGAHKMGTALGMLAVFLALKVSPDFWRATRAVYSTGALLQISGAVAFAACGFLGDTSLAGLVLARPLMGLGGGIQISLAFTQAAHLAGKNRALYNLRFFAAGCVGMGAGPFLSSLASAISPPKPTGQDDFEGMLAFAALAPWMQVSMLLRSIPSLDNVAERKAPRGTSRAQAVVVCLCLAMLVLRNLCLSSLEVGIAQLTQTHFGFGQLAAGVLCALTVFVTLPVLLLYEKSERVRFWLSLGAMLWTGLAAGCLLLCERFVVFYFGALLFFPMMVLNSGLVMAKMQEYAMPDGSLLDRNTTTVLGLIMADFFGRGFGAISTRIDVTLGGQRVFALTQITFVALSLLLHLVSDFTVASRSVDAKARHLQAPEIEPHTAIE</sequence>
<feature type="transmembrane region" description="Helical" evidence="1">
    <location>
        <begin position="415"/>
        <end position="435"/>
    </location>
</feature>
<feature type="transmembrane region" description="Helical" evidence="1">
    <location>
        <begin position="484"/>
        <end position="502"/>
    </location>
</feature>
<keyword evidence="1" id="KW-0812">Transmembrane</keyword>
<feature type="transmembrane region" description="Helical" evidence="1">
    <location>
        <begin position="79"/>
        <end position="100"/>
    </location>
</feature>
<feature type="transmembrane region" description="Helical" evidence="1">
    <location>
        <begin position="356"/>
        <end position="381"/>
    </location>
</feature>
<proteinExistence type="predicted"/>
<dbReference type="AlphaFoldDB" id="A0A812L5H8"/>
<feature type="transmembrane region" description="Helical" evidence="1">
    <location>
        <begin position="322"/>
        <end position="344"/>
    </location>
</feature>
<name>A0A812L5H8_9DINO</name>
<evidence type="ECO:0000313" key="4">
    <source>
        <dbReference type="Proteomes" id="UP000604046"/>
    </source>
</evidence>
<dbReference type="EMBL" id="CAJNDS010000940">
    <property type="protein sequence ID" value="CAE7241475.1"/>
    <property type="molecule type" value="Genomic_DNA"/>
</dbReference>
<dbReference type="SUPFAM" id="SSF103473">
    <property type="entry name" value="MFS general substrate transporter"/>
    <property type="match status" value="1"/>
</dbReference>
<reference evidence="3" key="1">
    <citation type="submission" date="2021-02" db="EMBL/GenBank/DDBJ databases">
        <authorList>
            <person name="Dougan E. K."/>
            <person name="Rhodes N."/>
            <person name="Thang M."/>
            <person name="Chan C."/>
        </authorList>
    </citation>
    <scope>NUCLEOTIDE SEQUENCE</scope>
</reference>
<feature type="signal peptide" evidence="2">
    <location>
        <begin position="1"/>
        <end position="19"/>
    </location>
</feature>
<keyword evidence="4" id="KW-1185">Reference proteome</keyword>
<gene>
    <name evidence="3" type="ORF">SNAT2548_LOCUS10920</name>
</gene>
<feature type="transmembrane region" description="Helical" evidence="1">
    <location>
        <begin position="455"/>
        <end position="472"/>
    </location>
</feature>
<keyword evidence="1" id="KW-1133">Transmembrane helix</keyword>
<evidence type="ECO:0000256" key="1">
    <source>
        <dbReference type="SAM" id="Phobius"/>
    </source>
</evidence>
<protein>
    <recommendedName>
        <fullName evidence="5">Major facilitator superfamily (MFS) profile domain-containing protein</fullName>
    </recommendedName>
</protein>
<dbReference type="OrthoDB" id="447851at2759"/>
<feature type="transmembrane region" description="Helical" evidence="1">
    <location>
        <begin position="250"/>
        <end position="272"/>
    </location>
</feature>
<feature type="transmembrane region" description="Helical" evidence="1">
    <location>
        <begin position="112"/>
        <end position="134"/>
    </location>
</feature>
<keyword evidence="2" id="KW-0732">Signal</keyword>
<comment type="caution">
    <text evidence="3">The sequence shown here is derived from an EMBL/GenBank/DDBJ whole genome shotgun (WGS) entry which is preliminary data.</text>
</comment>
<organism evidence="3 4">
    <name type="scientific">Symbiodinium natans</name>
    <dbReference type="NCBI Taxonomy" id="878477"/>
    <lineage>
        <taxon>Eukaryota</taxon>
        <taxon>Sar</taxon>
        <taxon>Alveolata</taxon>
        <taxon>Dinophyceae</taxon>
        <taxon>Suessiales</taxon>
        <taxon>Symbiodiniaceae</taxon>
        <taxon>Symbiodinium</taxon>
    </lineage>
</organism>
<feature type="transmembrane region" description="Helical" evidence="1">
    <location>
        <begin position="284"/>
        <end position="301"/>
    </location>
</feature>
<dbReference type="Proteomes" id="UP000604046">
    <property type="component" value="Unassembled WGS sequence"/>
</dbReference>